<organism evidence="1 2">
    <name type="scientific">Chryseosolibacter histidini</name>
    <dbReference type="NCBI Taxonomy" id="2782349"/>
    <lineage>
        <taxon>Bacteria</taxon>
        <taxon>Pseudomonadati</taxon>
        <taxon>Bacteroidota</taxon>
        <taxon>Cytophagia</taxon>
        <taxon>Cytophagales</taxon>
        <taxon>Chryseotaleaceae</taxon>
        <taxon>Chryseosolibacter</taxon>
    </lineage>
</organism>
<proteinExistence type="predicted"/>
<dbReference type="Gene3D" id="3.40.1580.10">
    <property type="entry name" value="SMI1/KNR4-like"/>
    <property type="match status" value="1"/>
</dbReference>
<dbReference type="Proteomes" id="UP001319200">
    <property type="component" value="Unassembled WGS sequence"/>
</dbReference>
<dbReference type="RefSeq" id="WP_254160834.1">
    <property type="nucleotide sequence ID" value="NZ_JAHESF010000003.1"/>
</dbReference>
<name>A0AAP2GN01_9BACT</name>
<keyword evidence="2" id="KW-1185">Reference proteome</keyword>
<accession>A0AAP2GN01</accession>
<dbReference type="AlphaFoldDB" id="A0AAP2GN01"/>
<comment type="caution">
    <text evidence="1">The sequence shown here is derived from an EMBL/GenBank/DDBJ whole genome shotgun (WGS) entry which is preliminary data.</text>
</comment>
<dbReference type="InterPro" id="IPR037883">
    <property type="entry name" value="Knr4/Smi1-like_sf"/>
</dbReference>
<gene>
    <name evidence="1" type="ORF">KK083_03755</name>
</gene>
<dbReference type="EMBL" id="JAHESF010000003">
    <property type="protein sequence ID" value="MBT1695977.1"/>
    <property type="molecule type" value="Genomic_DNA"/>
</dbReference>
<protein>
    <submittedName>
        <fullName evidence="1">SUKH-4 family immunity protein</fullName>
    </submittedName>
</protein>
<reference evidence="1 2" key="1">
    <citation type="submission" date="2021-05" db="EMBL/GenBank/DDBJ databases">
        <title>A Polyphasic approach of four new species of the genus Ohtaekwangia: Ohtaekwangia histidinii sp. nov., Ohtaekwangia cretensis sp. nov., Ohtaekwangia indiensis sp. nov., Ohtaekwangia reichenbachii sp. nov. from diverse environment.</title>
        <authorList>
            <person name="Octaviana S."/>
        </authorList>
    </citation>
    <scope>NUCLEOTIDE SEQUENCE [LARGE SCALE GENOMIC DNA]</scope>
    <source>
        <strain evidence="1 2">PWU4</strain>
    </source>
</reference>
<dbReference type="Pfam" id="PF14435">
    <property type="entry name" value="SUKH-4"/>
    <property type="match status" value="1"/>
</dbReference>
<sequence>MTRKFSKIELFWKEKLRTLPSDLVARFNFDDNTSSFLTTVGLPADLSDLNKALEINFYFEPGSTEFMGDNYCVLGDDSGTYFAISLSNHQLYAIDLDKVTGHDPVCFVNSTIDKFIETIQLFIEFQRRSLTGKSSEADLIKLMVEKMKDVDKQALASKDTWWGSIVSESI</sequence>
<evidence type="ECO:0000313" key="2">
    <source>
        <dbReference type="Proteomes" id="UP001319200"/>
    </source>
</evidence>
<evidence type="ECO:0000313" key="1">
    <source>
        <dbReference type="EMBL" id="MBT1695977.1"/>
    </source>
</evidence>
<dbReference type="InterPro" id="IPR025851">
    <property type="entry name" value="SUKH-4"/>
</dbReference>